<gene>
    <name evidence="5" type="ORF">HD842_004663</name>
</gene>
<keyword evidence="3" id="KW-0804">Transcription</keyword>
<evidence type="ECO:0000313" key="5">
    <source>
        <dbReference type="EMBL" id="MBB6136485.1"/>
    </source>
</evidence>
<dbReference type="CDD" id="cd00092">
    <property type="entry name" value="HTH_CRP"/>
    <property type="match status" value="1"/>
</dbReference>
<keyword evidence="6" id="KW-1185">Reference proteome</keyword>
<dbReference type="PANTHER" id="PTHR24567">
    <property type="entry name" value="CRP FAMILY TRANSCRIPTIONAL REGULATORY PROTEIN"/>
    <property type="match status" value="1"/>
</dbReference>
<dbReference type="Proteomes" id="UP000540787">
    <property type="component" value="Unassembled WGS sequence"/>
</dbReference>
<dbReference type="GO" id="GO:0003677">
    <property type="term" value="F:DNA binding"/>
    <property type="evidence" value="ECO:0007669"/>
    <property type="project" value="UniProtKB-KW"/>
</dbReference>
<dbReference type="InterPro" id="IPR018335">
    <property type="entry name" value="Tscrpt_reg_HTH_Crp-type_CS"/>
</dbReference>
<dbReference type="GO" id="GO:0005829">
    <property type="term" value="C:cytosol"/>
    <property type="evidence" value="ECO:0007669"/>
    <property type="project" value="TreeGrafter"/>
</dbReference>
<evidence type="ECO:0000313" key="6">
    <source>
        <dbReference type="Proteomes" id="UP000540787"/>
    </source>
</evidence>
<reference evidence="5 6" key="1">
    <citation type="submission" date="2020-08" db="EMBL/GenBank/DDBJ databases">
        <title>The Agave Microbiome: Exploring the role of microbial communities in plant adaptations to desert environments.</title>
        <authorList>
            <person name="Partida-Martinez L.P."/>
        </authorList>
    </citation>
    <scope>NUCLEOTIDE SEQUENCE [LARGE SCALE GENOMIC DNA]</scope>
    <source>
        <strain evidence="5 6">AT3.2</strain>
    </source>
</reference>
<dbReference type="RefSeq" id="WP_229424896.1">
    <property type="nucleotide sequence ID" value="NZ_JACHBX010000006.1"/>
</dbReference>
<dbReference type="InterPro" id="IPR050397">
    <property type="entry name" value="Env_Response_Regulators"/>
</dbReference>
<dbReference type="PROSITE" id="PS51063">
    <property type="entry name" value="HTH_CRP_2"/>
    <property type="match status" value="1"/>
</dbReference>
<dbReference type="InterPro" id="IPR018490">
    <property type="entry name" value="cNMP-bd_dom_sf"/>
</dbReference>
<dbReference type="GO" id="GO:0003700">
    <property type="term" value="F:DNA-binding transcription factor activity"/>
    <property type="evidence" value="ECO:0007669"/>
    <property type="project" value="InterPro"/>
</dbReference>
<dbReference type="SUPFAM" id="SSF51206">
    <property type="entry name" value="cAMP-binding domain-like"/>
    <property type="match status" value="1"/>
</dbReference>
<keyword evidence="2" id="KW-0238">DNA-binding</keyword>
<keyword evidence="1" id="KW-0805">Transcription regulation</keyword>
<dbReference type="SUPFAM" id="SSF46785">
    <property type="entry name" value="Winged helix' DNA-binding domain"/>
    <property type="match status" value="1"/>
</dbReference>
<dbReference type="InterPro" id="IPR014710">
    <property type="entry name" value="RmlC-like_jellyroll"/>
</dbReference>
<accession>A0A7W9X4P7</accession>
<dbReference type="CDD" id="cd00038">
    <property type="entry name" value="CAP_ED"/>
    <property type="match status" value="1"/>
</dbReference>
<evidence type="ECO:0000256" key="3">
    <source>
        <dbReference type="ARBA" id="ARBA00023163"/>
    </source>
</evidence>
<dbReference type="PROSITE" id="PS00042">
    <property type="entry name" value="HTH_CRP_1"/>
    <property type="match status" value="1"/>
</dbReference>
<dbReference type="InterPro" id="IPR012318">
    <property type="entry name" value="HTH_CRP"/>
</dbReference>
<sequence>MNAPLRVSPGPAPPGLLTVMKGQCGDCNTGGLCLSTGLDSGSKMRFDRLVGQHRRIAAGDTLYRTGQPLRSLYALRCGFFKIRRPGPAGDQITGFPMAGELLGLEAVGTGIHQSDAIALEDSIVCELPFAALERLFEDIPGLHRRFYRLMSCEINREQHLMLLLGHMRAEQRMATFLADMGAAYAARGYSPAQFQLRMSREDIGSYLGLTIESISRLLGRFTKLGLITVDKRAVVLTDPQRIAEMASGFSPCSPMV</sequence>
<dbReference type="Pfam" id="PF00027">
    <property type="entry name" value="cNMP_binding"/>
    <property type="match status" value="1"/>
</dbReference>
<dbReference type="Pfam" id="PF13545">
    <property type="entry name" value="HTH_Crp_2"/>
    <property type="match status" value="1"/>
</dbReference>
<dbReference type="EMBL" id="JACHBX010000006">
    <property type="protein sequence ID" value="MBB6136485.1"/>
    <property type="molecule type" value="Genomic_DNA"/>
</dbReference>
<feature type="domain" description="HTH crp-type" evidence="4">
    <location>
        <begin position="167"/>
        <end position="240"/>
    </location>
</feature>
<proteinExistence type="predicted"/>
<comment type="caution">
    <text evidence="5">The sequence shown here is derived from an EMBL/GenBank/DDBJ whole genome shotgun (WGS) entry which is preliminary data.</text>
</comment>
<evidence type="ECO:0000256" key="1">
    <source>
        <dbReference type="ARBA" id="ARBA00023015"/>
    </source>
</evidence>
<evidence type="ECO:0000259" key="4">
    <source>
        <dbReference type="PROSITE" id="PS51063"/>
    </source>
</evidence>
<dbReference type="Gene3D" id="1.10.10.10">
    <property type="entry name" value="Winged helix-like DNA-binding domain superfamily/Winged helix DNA-binding domain"/>
    <property type="match status" value="1"/>
</dbReference>
<dbReference type="InterPro" id="IPR036388">
    <property type="entry name" value="WH-like_DNA-bd_sf"/>
</dbReference>
<dbReference type="SMART" id="SM00419">
    <property type="entry name" value="HTH_CRP"/>
    <property type="match status" value="1"/>
</dbReference>
<dbReference type="FunFam" id="1.10.10.10:FF:000028">
    <property type="entry name" value="Fumarate/nitrate reduction transcriptional regulator Fnr"/>
    <property type="match status" value="1"/>
</dbReference>
<dbReference type="PANTHER" id="PTHR24567:SF75">
    <property type="entry name" value="FUMARATE AND NITRATE REDUCTION REGULATORY PROTEIN"/>
    <property type="match status" value="1"/>
</dbReference>
<dbReference type="Gene3D" id="2.60.120.10">
    <property type="entry name" value="Jelly Rolls"/>
    <property type="match status" value="1"/>
</dbReference>
<dbReference type="SMART" id="SM00100">
    <property type="entry name" value="cNMP"/>
    <property type="match status" value="1"/>
</dbReference>
<name>A0A7W9X4P7_9BURK</name>
<evidence type="ECO:0000256" key="2">
    <source>
        <dbReference type="ARBA" id="ARBA00023125"/>
    </source>
</evidence>
<dbReference type="InterPro" id="IPR036390">
    <property type="entry name" value="WH_DNA-bd_sf"/>
</dbReference>
<dbReference type="AlphaFoldDB" id="A0A7W9X4P7"/>
<protein>
    <submittedName>
        <fullName evidence="5">CRP/FNR family transcriptional regulator</fullName>
    </submittedName>
</protein>
<organism evidence="5 6">
    <name type="scientific">Massilia aurea</name>
    <dbReference type="NCBI Taxonomy" id="373040"/>
    <lineage>
        <taxon>Bacteria</taxon>
        <taxon>Pseudomonadati</taxon>
        <taxon>Pseudomonadota</taxon>
        <taxon>Betaproteobacteria</taxon>
        <taxon>Burkholderiales</taxon>
        <taxon>Oxalobacteraceae</taxon>
        <taxon>Telluria group</taxon>
        <taxon>Massilia</taxon>
    </lineage>
</organism>
<dbReference type="PRINTS" id="PR00034">
    <property type="entry name" value="HTHCRP"/>
</dbReference>
<dbReference type="InterPro" id="IPR000595">
    <property type="entry name" value="cNMP-bd_dom"/>
</dbReference>